<organism evidence="9 10">
    <name type="scientific">Paenibacillus arenosi</name>
    <dbReference type="NCBI Taxonomy" id="2774142"/>
    <lineage>
        <taxon>Bacteria</taxon>
        <taxon>Bacillati</taxon>
        <taxon>Bacillota</taxon>
        <taxon>Bacilli</taxon>
        <taxon>Bacillales</taxon>
        <taxon>Paenibacillaceae</taxon>
        <taxon>Paenibacillus</taxon>
    </lineage>
</organism>
<keyword evidence="1" id="KW-0479">Metal-binding</keyword>
<evidence type="ECO:0000256" key="1">
    <source>
        <dbReference type="ARBA" id="ARBA00022723"/>
    </source>
</evidence>
<dbReference type="SUPFAM" id="SSF56281">
    <property type="entry name" value="Metallo-hydrolase/oxidoreductase"/>
    <property type="match status" value="1"/>
</dbReference>
<evidence type="ECO:0000313" key="10">
    <source>
        <dbReference type="Proteomes" id="UP000634529"/>
    </source>
</evidence>
<dbReference type="SMART" id="SM00849">
    <property type="entry name" value="Lactamase_B"/>
    <property type="match status" value="1"/>
</dbReference>
<evidence type="ECO:0000256" key="2">
    <source>
        <dbReference type="ARBA" id="ARBA00022801"/>
    </source>
</evidence>
<dbReference type="PANTHER" id="PTHR43223">
    <property type="entry name" value="ALKYL/ARYL-SULFATASE"/>
    <property type="match status" value="1"/>
</dbReference>
<dbReference type="Gene3D" id="1.25.40.880">
    <property type="entry name" value="Alkyl sulfatase, dimerisation domain"/>
    <property type="match status" value="1"/>
</dbReference>
<dbReference type="Pfam" id="PF00753">
    <property type="entry name" value="Lactamase_B"/>
    <property type="match status" value="1"/>
</dbReference>
<evidence type="ECO:0000259" key="8">
    <source>
        <dbReference type="SMART" id="SM00849"/>
    </source>
</evidence>
<name>A0ABR9B295_9BACL</name>
<dbReference type="EMBL" id="JACYTN010000012">
    <property type="protein sequence ID" value="MBD8499565.1"/>
    <property type="molecule type" value="Genomic_DNA"/>
</dbReference>
<protein>
    <submittedName>
        <fullName evidence="9">MBL fold metallo-hydrolase</fullName>
    </submittedName>
</protein>
<dbReference type="InterPro" id="IPR052195">
    <property type="entry name" value="Bact_Alkyl/Aryl-Sulfatase"/>
</dbReference>
<evidence type="ECO:0000256" key="7">
    <source>
        <dbReference type="ARBA" id="ARBA00048505"/>
    </source>
</evidence>
<dbReference type="Pfam" id="PF14864">
    <property type="entry name" value="Alkyl_sulf_C"/>
    <property type="match status" value="1"/>
</dbReference>
<evidence type="ECO:0000256" key="6">
    <source>
        <dbReference type="ARBA" id="ARBA00034301"/>
    </source>
</evidence>
<dbReference type="Pfam" id="PF14863">
    <property type="entry name" value="Alkyl_sulf_dimr"/>
    <property type="match status" value="1"/>
</dbReference>
<keyword evidence="3" id="KW-0862">Zinc</keyword>
<dbReference type="Gene3D" id="3.60.15.30">
    <property type="entry name" value="Metallo-beta-lactamase domain"/>
    <property type="match status" value="1"/>
</dbReference>
<sequence>MSNEATPRLATSFTKKLHEHVYNELNFENKQDYEEAKKGFIAPLETKVFNDEGDIAWDIEQMKFIEQDPAPETVNPSLWRNGQLQTITGLFEVVEGVYQVRGQGLAYTILIEGKTGVIVCDTQSTIESAKAVMQLYYKHRPKKPVSAIIISQSHIDHYGGIHGILHYAENANIPIIAPENFTKETMSEQVLLGIIMSRRAQYQAGAMLPIGPTGQINAGIGLDVGSGTISFKAPTNEIHEKFLKTEIDGITFQFQLALNTEAPSEMHFYVHDYKVMFASENANRTMHQIYTLRGAKPRDTLAWVNALDTTIDFCKKVELEALIMIHAWPAFGKENALYHLKMQRDMYKYMHDQTVRLANHGYTMDEIAEAMQLPPTLNTYWGNRGYYGTLKHNVKAIYNFYLGYYSGNPSDLDPLPQVESAQKYVQYIGGASKVIEQARVDYEKGEYRWVAQILKHVVMSEPDHEEAKQLLADAFEQLGFQAESAIWRNVYLSGAHELRHGVKSETKNTSKMLNDVPVDDFFKLLAIKLNGPKAEGISVTINVTFTDMNETYTLYVENSVLTYKANVAADQPDTALIIDKVAFYKIGTGQLTPEQALADGQLSLSGESAKLNEFLELLDTFDIMSNIVTP</sequence>
<gene>
    <name evidence="9" type="ORF">IFO66_14815</name>
</gene>
<dbReference type="RefSeq" id="WP_192025896.1">
    <property type="nucleotide sequence ID" value="NZ_JACYTN010000012.1"/>
</dbReference>
<accession>A0ABR9B295</accession>
<dbReference type="PANTHER" id="PTHR43223:SF1">
    <property type="entry name" value="ALKYL_ARYL-SULFATASE BDS1"/>
    <property type="match status" value="1"/>
</dbReference>
<dbReference type="Proteomes" id="UP000634529">
    <property type="component" value="Unassembled WGS sequence"/>
</dbReference>
<dbReference type="InterPro" id="IPR029228">
    <property type="entry name" value="Alkyl_sulf_dimr"/>
</dbReference>
<comment type="catalytic activity">
    <reaction evidence="5">
        <text>3',5'-cyclic CMP + H2O = CMP + H(+)</text>
        <dbReference type="Rhea" id="RHEA:72675"/>
        <dbReference type="ChEBI" id="CHEBI:15377"/>
        <dbReference type="ChEBI" id="CHEBI:15378"/>
        <dbReference type="ChEBI" id="CHEBI:58003"/>
        <dbReference type="ChEBI" id="CHEBI:60377"/>
    </reaction>
    <physiologicalReaction direction="left-to-right" evidence="5">
        <dbReference type="Rhea" id="RHEA:72676"/>
    </physiologicalReaction>
</comment>
<dbReference type="CDD" id="cd07710">
    <property type="entry name" value="arylsulfatase_Sdsa1-like_MBL-fold"/>
    <property type="match status" value="1"/>
</dbReference>
<comment type="similarity">
    <text evidence="4">Belongs to the metallo-beta-lactamase superfamily. Type III sulfatase family.</text>
</comment>
<evidence type="ECO:0000256" key="4">
    <source>
        <dbReference type="ARBA" id="ARBA00033751"/>
    </source>
</evidence>
<comment type="caution">
    <text evidence="9">The sequence shown here is derived from an EMBL/GenBank/DDBJ whole genome shotgun (WGS) entry which is preliminary data.</text>
</comment>
<dbReference type="InterPro" id="IPR044097">
    <property type="entry name" value="Bds1/SdsA1_MBL-fold"/>
</dbReference>
<evidence type="ECO:0000256" key="3">
    <source>
        <dbReference type="ARBA" id="ARBA00022833"/>
    </source>
</evidence>
<feature type="domain" description="Metallo-beta-lactamase" evidence="8">
    <location>
        <begin position="105"/>
        <end position="326"/>
    </location>
</feature>
<evidence type="ECO:0000256" key="5">
    <source>
        <dbReference type="ARBA" id="ARBA00034221"/>
    </source>
</evidence>
<dbReference type="SUPFAM" id="SSF55718">
    <property type="entry name" value="SCP-like"/>
    <property type="match status" value="1"/>
</dbReference>
<comment type="function">
    <text evidence="6">Counteracts the endogenous Pycsar antiviral defense system. Phosphodiesterase that enables metal-dependent hydrolysis of host cyclic nucleotide Pycsar defense signals such as cCMP and cUMP.</text>
</comment>
<dbReference type="InterPro" id="IPR038536">
    <property type="entry name" value="Alkyl/aryl-sulf_dimr_sf"/>
</dbReference>
<dbReference type="InterPro" id="IPR036866">
    <property type="entry name" value="RibonucZ/Hydroxyglut_hydro"/>
</dbReference>
<dbReference type="InterPro" id="IPR036527">
    <property type="entry name" value="SCP2_sterol-bd_dom_sf"/>
</dbReference>
<reference evidence="9 10" key="1">
    <citation type="submission" date="2020-09" db="EMBL/GenBank/DDBJ databases">
        <title>Paenibacillus sp. CAU 1523 isolated from sand of Haeundae Beach.</title>
        <authorList>
            <person name="Kim W."/>
        </authorList>
    </citation>
    <scope>NUCLEOTIDE SEQUENCE [LARGE SCALE GENOMIC DNA]</scope>
    <source>
        <strain evidence="9 10">CAU 1523</strain>
    </source>
</reference>
<comment type="catalytic activity">
    <reaction evidence="7">
        <text>3',5'-cyclic UMP + H2O = UMP + H(+)</text>
        <dbReference type="Rhea" id="RHEA:70575"/>
        <dbReference type="ChEBI" id="CHEBI:15377"/>
        <dbReference type="ChEBI" id="CHEBI:15378"/>
        <dbReference type="ChEBI" id="CHEBI:57865"/>
        <dbReference type="ChEBI" id="CHEBI:184387"/>
    </reaction>
    <physiologicalReaction direction="left-to-right" evidence="7">
        <dbReference type="Rhea" id="RHEA:70576"/>
    </physiologicalReaction>
</comment>
<dbReference type="InterPro" id="IPR001279">
    <property type="entry name" value="Metallo-B-lactamas"/>
</dbReference>
<proteinExistence type="inferred from homology"/>
<keyword evidence="2" id="KW-0378">Hydrolase</keyword>
<dbReference type="Gene3D" id="3.30.1050.10">
    <property type="entry name" value="SCP2 sterol-binding domain"/>
    <property type="match status" value="1"/>
</dbReference>
<dbReference type="InterPro" id="IPR029229">
    <property type="entry name" value="Alkyl_sulf_C"/>
</dbReference>
<evidence type="ECO:0000313" key="9">
    <source>
        <dbReference type="EMBL" id="MBD8499565.1"/>
    </source>
</evidence>
<keyword evidence="10" id="KW-1185">Reference proteome</keyword>